<keyword evidence="4" id="KW-0442">Lipid degradation</keyword>
<sequence length="721" mass="77477">MSDYTYGNDYHYDRDADGIVTVTLDMAGQSANTMNTRYIPMMNEILGRLQSEEGLAGVVIASAKKTFFAGGDLNGLRAIERADEDSFARFEANKAPFRVMEKMQVPFVAAINGAALGGGYEICLACNHRVVVDDPAAVVGLPEVTLGILPGAGGVVRLTALLGLEKALPYLLEGKPSKPQAALKEGMVDEIVASRDDLIPAAKAWIKANPEAWQQPWDQKGFRYPGGDALSPRVRQTIMAAPAMLYKKTRGLMPAPAKILDIAVNSMRMGFEAALRMESRGICALAVTPEAKAAINTFFFGNQAIKSGKIRPEGPAWTVERAAVLGAGMMGGGIAWAQALAGLPTVLKDTDLAKAEKGKAYSQALADKRVARGRMSEATRDALLARITPSTEDADFAGVDLIIEAVFEDIDLKEKVIGASFGQLSENGIYASNTSTLPISVLAEFCPDPTRFIGLHFFSPVDKMKVVEIILGKKTSEETLRKAYDYVRQIGYMPIVVNDSRGFFTSRVFSTYLDEGMALMRDGMSPVAIERAAWLAGMPVGPLAVHDETSLVLSQKIRKTHEALDKRLGVEKGMPIDMEASNAVVDAMLDQGRGGRHYGGGFYDYAPDGSKSLWSGLSQFATGNGGVSVGEAKERLLYRQAIETLRCLNEGVLNTEVEANLGGIFAIGFPPHTGGAIQFIRGIGIDAFAARAAELAERYGDRFAIPEGALDRLRSPEAKAA</sequence>
<keyword evidence="7" id="KW-0443">Lipid metabolism</keyword>
<evidence type="ECO:0000313" key="14">
    <source>
        <dbReference type="Proteomes" id="UP000611500"/>
    </source>
</evidence>
<dbReference type="Proteomes" id="UP000611500">
    <property type="component" value="Unassembled WGS sequence"/>
</dbReference>
<dbReference type="GO" id="GO:0070403">
    <property type="term" value="F:NAD+ binding"/>
    <property type="evidence" value="ECO:0007669"/>
    <property type="project" value="InterPro"/>
</dbReference>
<keyword evidence="8" id="KW-0456">Lyase</keyword>
<evidence type="ECO:0000256" key="1">
    <source>
        <dbReference type="ARBA" id="ARBA00005005"/>
    </source>
</evidence>
<dbReference type="AlphaFoldDB" id="A0A8J3MDQ4"/>
<dbReference type="CDD" id="cd06558">
    <property type="entry name" value="crotonase-like"/>
    <property type="match status" value="1"/>
</dbReference>
<dbReference type="GO" id="GO:0006635">
    <property type="term" value="P:fatty acid beta-oxidation"/>
    <property type="evidence" value="ECO:0007669"/>
    <property type="project" value="UniProtKB-UniPathway"/>
</dbReference>
<dbReference type="Pfam" id="PF00725">
    <property type="entry name" value="3HCDH"/>
    <property type="match status" value="1"/>
</dbReference>
<dbReference type="EMBL" id="BNAP01000003">
    <property type="protein sequence ID" value="GHG84501.1"/>
    <property type="molecule type" value="Genomic_DNA"/>
</dbReference>
<dbReference type="Gene3D" id="3.40.50.720">
    <property type="entry name" value="NAD(P)-binding Rossmann-like Domain"/>
    <property type="match status" value="1"/>
</dbReference>
<evidence type="ECO:0000256" key="8">
    <source>
        <dbReference type="ARBA" id="ARBA00023239"/>
    </source>
</evidence>
<evidence type="ECO:0000256" key="9">
    <source>
        <dbReference type="ARBA" id="ARBA00023268"/>
    </source>
</evidence>
<dbReference type="FunFam" id="3.40.50.720:FF:000009">
    <property type="entry name" value="Fatty oxidation complex, alpha subunit"/>
    <property type="match status" value="1"/>
</dbReference>
<dbReference type="Pfam" id="PF00378">
    <property type="entry name" value="ECH_1"/>
    <property type="match status" value="1"/>
</dbReference>
<feature type="domain" description="3-hydroxyacyl-CoA dehydrogenase NAD binding" evidence="12">
    <location>
        <begin position="322"/>
        <end position="499"/>
    </location>
</feature>
<comment type="caution">
    <text evidence="13">The sequence shown here is derived from an EMBL/GenBank/DDBJ whole genome shotgun (WGS) entry which is preliminary data.</text>
</comment>
<reference evidence="13" key="2">
    <citation type="submission" date="2020-09" db="EMBL/GenBank/DDBJ databases">
        <authorList>
            <person name="Sun Q."/>
            <person name="Zhou Y."/>
        </authorList>
    </citation>
    <scope>NUCLEOTIDE SEQUENCE</scope>
    <source>
        <strain evidence="13">CGMCC 1.7081</strain>
    </source>
</reference>
<gene>
    <name evidence="13" type="ORF">GCM10010961_10660</name>
</gene>
<keyword evidence="9" id="KW-0511">Multifunctional enzyme</keyword>
<evidence type="ECO:0000256" key="6">
    <source>
        <dbReference type="ARBA" id="ARBA00023027"/>
    </source>
</evidence>
<evidence type="ECO:0000259" key="12">
    <source>
        <dbReference type="Pfam" id="PF02737"/>
    </source>
</evidence>
<reference evidence="13" key="1">
    <citation type="journal article" date="2014" name="Int. J. Syst. Evol. Microbiol.">
        <title>Complete genome sequence of Corynebacterium casei LMG S-19264T (=DSM 44701T), isolated from a smear-ripened cheese.</title>
        <authorList>
            <consortium name="US DOE Joint Genome Institute (JGI-PGF)"/>
            <person name="Walter F."/>
            <person name="Albersmeier A."/>
            <person name="Kalinowski J."/>
            <person name="Ruckert C."/>
        </authorList>
    </citation>
    <scope>NUCLEOTIDE SEQUENCE</scope>
    <source>
        <strain evidence="13">CGMCC 1.7081</strain>
    </source>
</reference>
<accession>A0A8J3MDQ4</accession>
<feature type="domain" description="3-hydroxyacyl-CoA dehydrogenase C-terminal" evidence="11">
    <location>
        <begin position="502"/>
        <end position="605"/>
    </location>
</feature>
<dbReference type="UniPathway" id="UPA00659"/>
<dbReference type="RefSeq" id="WP_028092375.1">
    <property type="nucleotide sequence ID" value="NZ_BNAP01000003.1"/>
</dbReference>
<name>A0A8J3MDQ4_9RHOB</name>
<evidence type="ECO:0000256" key="7">
    <source>
        <dbReference type="ARBA" id="ARBA00023098"/>
    </source>
</evidence>
<dbReference type="InterPro" id="IPR006108">
    <property type="entry name" value="3HC_DH_C"/>
</dbReference>
<dbReference type="Gene3D" id="3.90.226.10">
    <property type="entry name" value="2-enoyl-CoA Hydratase, Chain A, domain 1"/>
    <property type="match status" value="1"/>
</dbReference>
<dbReference type="GO" id="GO:0004300">
    <property type="term" value="F:enoyl-CoA hydratase activity"/>
    <property type="evidence" value="ECO:0007669"/>
    <property type="project" value="TreeGrafter"/>
</dbReference>
<comment type="similarity">
    <text evidence="2">In the central section; belongs to the 3-hydroxyacyl-CoA dehydrogenase family.</text>
</comment>
<dbReference type="SUPFAM" id="SSF52096">
    <property type="entry name" value="ClpP/crotonase"/>
    <property type="match status" value="1"/>
</dbReference>
<evidence type="ECO:0000313" key="13">
    <source>
        <dbReference type="EMBL" id="GHG84501.1"/>
    </source>
</evidence>
<protein>
    <submittedName>
        <fullName evidence="13">3-hydroxyacyl-CoA dehydrogenase</fullName>
    </submittedName>
</protein>
<dbReference type="PANTHER" id="PTHR43612:SF3">
    <property type="entry name" value="TRIFUNCTIONAL ENZYME SUBUNIT ALPHA, MITOCHONDRIAL"/>
    <property type="match status" value="1"/>
</dbReference>
<dbReference type="InterPro" id="IPR008927">
    <property type="entry name" value="6-PGluconate_DH-like_C_sf"/>
</dbReference>
<dbReference type="InterPro" id="IPR001753">
    <property type="entry name" value="Enoyl-CoA_hydra/iso"/>
</dbReference>
<dbReference type="SUPFAM" id="SSF51735">
    <property type="entry name" value="NAD(P)-binding Rossmann-fold domains"/>
    <property type="match status" value="1"/>
</dbReference>
<comment type="pathway">
    <text evidence="1">Lipid metabolism; fatty acid beta-oxidation.</text>
</comment>
<keyword evidence="14" id="KW-1185">Reference proteome</keyword>
<comment type="catalytic activity">
    <reaction evidence="10">
        <text>a (3S)-3-hydroxyacyl-CoA + NAD(+) = a 3-oxoacyl-CoA + NADH + H(+)</text>
        <dbReference type="Rhea" id="RHEA:22432"/>
        <dbReference type="ChEBI" id="CHEBI:15378"/>
        <dbReference type="ChEBI" id="CHEBI:57318"/>
        <dbReference type="ChEBI" id="CHEBI:57540"/>
        <dbReference type="ChEBI" id="CHEBI:57945"/>
        <dbReference type="ChEBI" id="CHEBI:90726"/>
        <dbReference type="EC" id="1.1.1.35"/>
    </reaction>
</comment>
<dbReference type="InterPro" id="IPR006176">
    <property type="entry name" value="3-OHacyl-CoA_DH_NAD-bd"/>
</dbReference>
<dbReference type="GO" id="GO:0016509">
    <property type="term" value="F:long-chain (3S)-3-hydroxyacyl-CoA dehydrogenase (NAD+) activity"/>
    <property type="evidence" value="ECO:0007669"/>
    <property type="project" value="TreeGrafter"/>
</dbReference>
<organism evidence="13 14">
    <name type="scientific">Pseudodonghicola xiamenensis</name>
    <dbReference type="NCBI Taxonomy" id="337702"/>
    <lineage>
        <taxon>Bacteria</taxon>
        <taxon>Pseudomonadati</taxon>
        <taxon>Pseudomonadota</taxon>
        <taxon>Alphaproteobacteria</taxon>
        <taxon>Rhodobacterales</taxon>
        <taxon>Paracoccaceae</taxon>
        <taxon>Pseudodonghicola</taxon>
    </lineage>
</organism>
<evidence type="ECO:0000256" key="10">
    <source>
        <dbReference type="ARBA" id="ARBA00049556"/>
    </source>
</evidence>
<evidence type="ECO:0000256" key="3">
    <source>
        <dbReference type="ARBA" id="ARBA00022832"/>
    </source>
</evidence>
<dbReference type="PANTHER" id="PTHR43612">
    <property type="entry name" value="TRIFUNCTIONAL ENZYME SUBUNIT ALPHA"/>
    <property type="match status" value="1"/>
</dbReference>
<keyword evidence="5" id="KW-0560">Oxidoreductase</keyword>
<dbReference type="Pfam" id="PF02737">
    <property type="entry name" value="3HCDH_N"/>
    <property type="match status" value="1"/>
</dbReference>
<evidence type="ECO:0000256" key="2">
    <source>
        <dbReference type="ARBA" id="ARBA00007005"/>
    </source>
</evidence>
<evidence type="ECO:0000259" key="11">
    <source>
        <dbReference type="Pfam" id="PF00725"/>
    </source>
</evidence>
<dbReference type="Gene3D" id="1.10.1040.50">
    <property type="match status" value="1"/>
</dbReference>
<keyword evidence="6" id="KW-0520">NAD</keyword>
<dbReference type="InterPro" id="IPR036291">
    <property type="entry name" value="NAD(P)-bd_dom_sf"/>
</dbReference>
<proteinExistence type="inferred from homology"/>
<dbReference type="InterPro" id="IPR029045">
    <property type="entry name" value="ClpP/crotonase-like_dom_sf"/>
</dbReference>
<evidence type="ECO:0000256" key="4">
    <source>
        <dbReference type="ARBA" id="ARBA00022963"/>
    </source>
</evidence>
<dbReference type="SUPFAM" id="SSF48179">
    <property type="entry name" value="6-phosphogluconate dehydrogenase C-terminal domain-like"/>
    <property type="match status" value="2"/>
</dbReference>
<keyword evidence="3" id="KW-0276">Fatty acid metabolism</keyword>
<evidence type="ECO:0000256" key="5">
    <source>
        <dbReference type="ARBA" id="ARBA00023002"/>
    </source>
</evidence>
<dbReference type="InterPro" id="IPR050136">
    <property type="entry name" value="FA_oxidation_alpha_subunit"/>
</dbReference>